<keyword evidence="4" id="KW-1185">Reference proteome</keyword>
<feature type="compositionally biased region" description="Polar residues" evidence="1">
    <location>
        <begin position="355"/>
        <end position="368"/>
    </location>
</feature>
<feature type="compositionally biased region" description="Basic and acidic residues" evidence="1">
    <location>
        <begin position="411"/>
        <end position="420"/>
    </location>
</feature>
<keyword evidence="2" id="KW-1133">Transmembrane helix</keyword>
<feature type="transmembrane region" description="Helical" evidence="2">
    <location>
        <begin position="724"/>
        <end position="745"/>
    </location>
</feature>
<feature type="transmembrane region" description="Helical" evidence="2">
    <location>
        <begin position="559"/>
        <end position="584"/>
    </location>
</feature>
<dbReference type="Proteomes" id="UP001642540">
    <property type="component" value="Unassembled WGS sequence"/>
</dbReference>
<dbReference type="PANTHER" id="PTHR11360:SF238">
    <property type="entry name" value="SD10469P"/>
    <property type="match status" value="1"/>
</dbReference>
<comment type="caution">
    <text evidence="3">The sequence shown here is derived from an EMBL/GenBank/DDBJ whole genome shotgun (WGS) entry which is preliminary data.</text>
</comment>
<gene>
    <name evidence="3" type="ORF">ODALV1_LOCUS14423</name>
</gene>
<feature type="region of interest" description="Disordered" evidence="1">
    <location>
        <begin position="411"/>
        <end position="452"/>
    </location>
</feature>
<dbReference type="InterPro" id="IPR036259">
    <property type="entry name" value="MFS_trans_sf"/>
</dbReference>
<evidence type="ECO:0000256" key="2">
    <source>
        <dbReference type="SAM" id="Phobius"/>
    </source>
</evidence>
<proteinExistence type="predicted"/>
<dbReference type="InterPro" id="IPR011701">
    <property type="entry name" value="MFS"/>
</dbReference>
<feature type="transmembrane region" description="Helical" evidence="2">
    <location>
        <begin position="695"/>
        <end position="718"/>
    </location>
</feature>
<dbReference type="InterPro" id="IPR050327">
    <property type="entry name" value="Proton-linked_MCT"/>
</dbReference>
<feature type="transmembrane region" description="Helical" evidence="2">
    <location>
        <begin position="245"/>
        <end position="263"/>
    </location>
</feature>
<dbReference type="PANTHER" id="PTHR11360">
    <property type="entry name" value="MONOCARBOXYLATE TRANSPORTER"/>
    <property type="match status" value="1"/>
</dbReference>
<feature type="transmembrane region" description="Helical" evidence="2">
    <location>
        <begin position="151"/>
        <end position="170"/>
    </location>
</feature>
<evidence type="ECO:0000313" key="3">
    <source>
        <dbReference type="EMBL" id="CAL8110740.1"/>
    </source>
</evidence>
<name>A0ABP1QRE0_9HEXA</name>
<dbReference type="EMBL" id="CAXLJM020000046">
    <property type="protein sequence ID" value="CAL8110740.1"/>
    <property type="molecule type" value="Genomic_DNA"/>
</dbReference>
<feature type="transmembrane region" description="Helical" evidence="2">
    <location>
        <begin position="213"/>
        <end position="233"/>
    </location>
</feature>
<feature type="transmembrane region" description="Helical" evidence="2">
    <location>
        <begin position="604"/>
        <end position="622"/>
    </location>
</feature>
<feature type="transmembrane region" description="Helical" evidence="2">
    <location>
        <begin position="660"/>
        <end position="683"/>
    </location>
</feature>
<keyword evidence="2" id="KW-0472">Membrane</keyword>
<feature type="region of interest" description="Disordered" evidence="1">
    <location>
        <begin position="351"/>
        <end position="374"/>
    </location>
</feature>
<protein>
    <submittedName>
        <fullName evidence="3">Uncharacterized protein</fullName>
    </submittedName>
</protein>
<dbReference type="SUPFAM" id="SSF103473">
    <property type="entry name" value="MFS general substrate transporter"/>
    <property type="match status" value="1"/>
</dbReference>
<sequence>MSKDDPIAAPVLETGQRPRVSIVSTGPSHHTRRSSTVSQSRRASFFIGDTEGHKIPVKIVGPDEQEITADEIIVPPDGGYGYVIVFAAFLSNVIVDGIVFSFGSLKDSIYDAGGGTLDQSTIAWVGSLLTGFYLLTGPFVSAIANKWGFRSVAVMGSLITATAFILSWYLCQDGPKIGLLIIFYGIIGGSGFGMIYVPAVIAVGFYFEKKRALATGIAICGSGIGNFIFPPFIQFLNQRYGWQKTIFVLGLVVLLCGLLGLLYRPLKPQKVRKLSLITPLESPEGTPLLMRIKRARDIMMKWDSVNSFTSNRESYPEVQNADPRTRAEILYNRARKSSTASLKGAVPVPIGATGGMQNKRLSVPSMPSSLGGGEQSAFPQVAGVLINVPSKATSLKAKSFVGLPDLHEIEEEHGSDDAGSREASIGPKSLEPQNPKEGDGIDDNENSNLIRNRNGSVVTCRIGNSMLMVDEMTNSRIIRVASKVTLNKPLYRDDIFYSGSLLRIPDYANNVMTSQEWTAAVTRPPENEVMPAVEGEDKPKTTCLGESFEIVKKMLDFSLLLSPTFIIFCISGMFSMLGLFVPFVFLMDQAYAVLKDDIPDKKSLTLLISLIGAANTVGRILAGWVADRPFINALMLNNGAVTIMGLSTILVPHLSSFGQFIGYSCTFGISMACFASLRSILVVELLGLAKLTNAFGLLLLFQGIASMVATPLAGIIAQQSGGDFAMAFYAAGSFLVFSAVMLYPLNRLNQWEKNRNKEEDMQRA</sequence>
<evidence type="ECO:0000313" key="4">
    <source>
        <dbReference type="Proteomes" id="UP001642540"/>
    </source>
</evidence>
<reference evidence="3 4" key="1">
    <citation type="submission" date="2024-08" db="EMBL/GenBank/DDBJ databases">
        <authorList>
            <person name="Cucini C."/>
            <person name="Frati F."/>
        </authorList>
    </citation>
    <scope>NUCLEOTIDE SEQUENCE [LARGE SCALE GENOMIC DNA]</scope>
</reference>
<dbReference type="Gene3D" id="1.20.1250.20">
    <property type="entry name" value="MFS general substrate transporter like domains"/>
    <property type="match status" value="2"/>
</dbReference>
<feature type="transmembrane region" description="Helical" evidence="2">
    <location>
        <begin position="122"/>
        <end position="144"/>
    </location>
</feature>
<feature type="transmembrane region" description="Helical" evidence="2">
    <location>
        <begin position="80"/>
        <end position="102"/>
    </location>
</feature>
<feature type="transmembrane region" description="Helical" evidence="2">
    <location>
        <begin position="182"/>
        <end position="206"/>
    </location>
</feature>
<organism evidence="3 4">
    <name type="scientific">Orchesella dallaii</name>
    <dbReference type="NCBI Taxonomy" id="48710"/>
    <lineage>
        <taxon>Eukaryota</taxon>
        <taxon>Metazoa</taxon>
        <taxon>Ecdysozoa</taxon>
        <taxon>Arthropoda</taxon>
        <taxon>Hexapoda</taxon>
        <taxon>Collembola</taxon>
        <taxon>Entomobryomorpha</taxon>
        <taxon>Entomobryoidea</taxon>
        <taxon>Orchesellidae</taxon>
        <taxon>Orchesellinae</taxon>
        <taxon>Orchesella</taxon>
    </lineage>
</organism>
<accession>A0ABP1QRE0</accession>
<keyword evidence="2" id="KW-0812">Transmembrane</keyword>
<evidence type="ECO:0000256" key="1">
    <source>
        <dbReference type="SAM" id="MobiDB-lite"/>
    </source>
</evidence>
<feature type="transmembrane region" description="Helical" evidence="2">
    <location>
        <begin position="634"/>
        <end position="654"/>
    </location>
</feature>
<dbReference type="Pfam" id="PF07690">
    <property type="entry name" value="MFS_1"/>
    <property type="match status" value="1"/>
</dbReference>